<evidence type="ECO:0000256" key="7">
    <source>
        <dbReference type="ARBA" id="ARBA00022842"/>
    </source>
</evidence>
<keyword evidence="8 11" id="KW-0520">NAD</keyword>
<evidence type="ECO:0000256" key="1">
    <source>
        <dbReference type="ARBA" id="ARBA00004067"/>
    </source>
</evidence>
<dbReference type="HAMAP" id="MF_01588">
    <property type="entry name" value="DNA_ligase_A"/>
    <property type="match status" value="1"/>
</dbReference>
<dbReference type="CDD" id="cd00114">
    <property type="entry name" value="LIGANc"/>
    <property type="match status" value="1"/>
</dbReference>
<dbReference type="RefSeq" id="WP_382344052.1">
    <property type="nucleotide sequence ID" value="NZ_JBHSAB010000026.1"/>
</dbReference>
<feature type="binding site" evidence="11">
    <location>
        <position position="411"/>
    </location>
    <ligand>
        <name>Zn(2+)</name>
        <dbReference type="ChEBI" id="CHEBI:29105"/>
    </ligand>
</feature>
<feature type="binding site" evidence="11">
    <location>
        <position position="435"/>
    </location>
    <ligand>
        <name>Zn(2+)</name>
        <dbReference type="ChEBI" id="CHEBI:29105"/>
    </ligand>
</feature>
<comment type="similarity">
    <text evidence="11">Belongs to the NAD-dependent DNA ligase family. LigA subfamily.</text>
</comment>
<dbReference type="InterPro" id="IPR013839">
    <property type="entry name" value="DNAligase_adenylation"/>
</dbReference>
<dbReference type="InterPro" id="IPR004149">
    <property type="entry name" value="Znf_DNAligase_C4"/>
</dbReference>
<dbReference type="SUPFAM" id="SSF56091">
    <property type="entry name" value="DNA ligase/mRNA capping enzyme, catalytic domain"/>
    <property type="match status" value="1"/>
</dbReference>
<feature type="binding site" evidence="11">
    <location>
        <position position="139"/>
    </location>
    <ligand>
        <name>NAD(+)</name>
        <dbReference type="ChEBI" id="CHEBI:57540"/>
    </ligand>
</feature>
<dbReference type="EC" id="6.5.1.2" evidence="11 12"/>
<dbReference type="Gene3D" id="3.30.470.30">
    <property type="entry name" value="DNA ligase/mRNA capping enzyme"/>
    <property type="match status" value="1"/>
</dbReference>
<dbReference type="InterPro" id="IPR012340">
    <property type="entry name" value="NA-bd_OB-fold"/>
</dbReference>
<evidence type="ECO:0000256" key="4">
    <source>
        <dbReference type="ARBA" id="ARBA00022723"/>
    </source>
</evidence>
<dbReference type="GO" id="GO:0003911">
    <property type="term" value="F:DNA ligase (NAD+) activity"/>
    <property type="evidence" value="ECO:0007669"/>
    <property type="project" value="UniProtKB-EC"/>
</dbReference>
<evidence type="ECO:0000256" key="3">
    <source>
        <dbReference type="ARBA" id="ARBA00022705"/>
    </source>
</evidence>
<dbReference type="Gene3D" id="1.10.287.610">
    <property type="entry name" value="Helix hairpin bin"/>
    <property type="match status" value="1"/>
</dbReference>
<dbReference type="Gene3D" id="2.40.50.140">
    <property type="entry name" value="Nucleic acid-binding proteins"/>
    <property type="match status" value="1"/>
</dbReference>
<dbReference type="SMART" id="SM00278">
    <property type="entry name" value="HhH1"/>
    <property type="match status" value="4"/>
</dbReference>
<dbReference type="InterPro" id="IPR003583">
    <property type="entry name" value="Hlx-hairpin-Hlx_DNA-bd_motif"/>
</dbReference>
<dbReference type="PROSITE" id="PS50172">
    <property type="entry name" value="BRCT"/>
    <property type="match status" value="1"/>
</dbReference>
<dbReference type="PANTHER" id="PTHR23389:SF9">
    <property type="entry name" value="DNA LIGASE"/>
    <property type="match status" value="1"/>
</dbReference>
<dbReference type="Pfam" id="PF00533">
    <property type="entry name" value="BRCT"/>
    <property type="match status" value="1"/>
</dbReference>
<dbReference type="InterPro" id="IPR001357">
    <property type="entry name" value="BRCT_dom"/>
</dbReference>
<dbReference type="SUPFAM" id="SSF52113">
    <property type="entry name" value="BRCT domain"/>
    <property type="match status" value="1"/>
</dbReference>
<dbReference type="InterPro" id="IPR013840">
    <property type="entry name" value="DNAligase_N"/>
</dbReference>
<comment type="caution">
    <text evidence="11">Lacks conserved residue(s) required for the propagation of feature annotation.</text>
</comment>
<dbReference type="Pfam" id="PF14520">
    <property type="entry name" value="HHH_5"/>
    <property type="match status" value="1"/>
</dbReference>
<dbReference type="Pfam" id="PF03119">
    <property type="entry name" value="DNA_ligase_ZBD"/>
    <property type="match status" value="1"/>
</dbReference>
<reference evidence="15" key="1">
    <citation type="journal article" date="2019" name="Int. J. Syst. Evol. Microbiol.">
        <title>The Global Catalogue of Microorganisms (GCM) 10K type strain sequencing project: providing services to taxonomists for standard genome sequencing and annotation.</title>
        <authorList>
            <consortium name="The Broad Institute Genomics Platform"/>
            <consortium name="The Broad Institute Genome Sequencing Center for Infectious Disease"/>
            <person name="Wu L."/>
            <person name="Ma J."/>
        </authorList>
    </citation>
    <scope>NUCLEOTIDE SEQUENCE [LARGE SCALE GENOMIC DNA]</scope>
    <source>
        <strain evidence="15">CCUG 59858</strain>
    </source>
</reference>
<dbReference type="Pfam" id="PF01653">
    <property type="entry name" value="DNA_ligase_aden"/>
    <property type="match status" value="1"/>
</dbReference>
<feature type="domain" description="BRCT" evidence="13">
    <location>
        <begin position="595"/>
        <end position="673"/>
    </location>
</feature>
<dbReference type="InterPro" id="IPR018239">
    <property type="entry name" value="DNA_ligase_AS"/>
</dbReference>
<evidence type="ECO:0000256" key="5">
    <source>
        <dbReference type="ARBA" id="ARBA00022763"/>
    </source>
</evidence>
<organism evidence="14 15">
    <name type="scientific">Legionella dresdenensis</name>
    <dbReference type="NCBI Taxonomy" id="450200"/>
    <lineage>
        <taxon>Bacteria</taxon>
        <taxon>Pseudomonadati</taxon>
        <taxon>Pseudomonadota</taxon>
        <taxon>Gammaproteobacteria</taxon>
        <taxon>Legionellales</taxon>
        <taxon>Legionellaceae</taxon>
        <taxon>Legionella</taxon>
    </lineage>
</organism>
<evidence type="ECO:0000256" key="12">
    <source>
        <dbReference type="RuleBase" id="RU000618"/>
    </source>
</evidence>
<keyword evidence="3 11" id="KW-0235">DNA replication</keyword>
<dbReference type="InterPro" id="IPR033136">
    <property type="entry name" value="DNA_ligase_CS"/>
</dbReference>
<feature type="binding site" evidence="11">
    <location>
        <begin position="34"/>
        <end position="38"/>
    </location>
    <ligand>
        <name>NAD(+)</name>
        <dbReference type="ChEBI" id="CHEBI:57540"/>
    </ligand>
</feature>
<dbReference type="SMART" id="SM00292">
    <property type="entry name" value="BRCT"/>
    <property type="match status" value="1"/>
</dbReference>
<evidence type="ECO:0000256" key="8">
    <source>
        <dbReference type="ARBA" id="ARBA00023027"/>
    </source>
</evidence>
<comment type="caution">
    <text evidence="14">The sequence shown here is derived from an EMBL/GenBank/DDBJ whole genome shotgun (WGS) entry which is preliminary data.</text>
</comment>
<evidence type="ECO:0000256" key="6">
    <source>
        <dbReference type="ARBA" id="ARBA00022833"/>
    </source>
</evidence>
<evidence type="ECO:0000256" key="9">
    <source>
        <dbReference type="ARBA" id="ARBA00023204"/>
    </source>
</evidence>
<feature type="binding site" evidence="11">
    <location>
        <position position="414"/>
    </location>
    <ligand>
        <name>Zn(2+)</name>
        <dbReference type="ChEBI" id="CHEBI:29105"/>
    </ligand>
</feature>
<dbReference type="PROSITE" id="PS01055">
    <property type="entry name" value="DNA_LIGASE_N1"/>
    <property type="match status" value="1"/>
</dbReference>
<keyword evidence="15" id="KW-1185">Reference proteome</keyword>
<accession>A0ABV8CHN3</accession>
<dbReference type="Gene3D" id="6.20.10.30">
    <property type="match status" value="1"/>
</dbReference>
<keyword evidence="2 11" id="KW-0436">Ligase</keyword>
<dbReference type="SMART" id="SM00532">
    <property type="entry name" value="LIGANc"/>
    <property type="match status" value="1"/>
</dbReference>
<dbReference type="InterPro" id="IPR004150">
    <property type="entry name" value="NAD_DNA_ligase_OB"/>
</dbReference>
<feature type="active site" description="N6-AMP-lysine intermediate" evidence="11">
    <location>
        <position position="118"/>
    </location>
</feature>
<dbReference type="Gene3D" id="3.40.50.10190">
    <property type="entry name" value="BRCT domain"/>
    <property type="match status" value="1"/>
</dbReference>
<dbReference type="PIRSF" id="PIRSF001604">
    <property type="entry name" value="LigA"/>
    <property type="match status" value="1"/>
</dbReference>
<feature type="binding site" evidence="11">
    <location>
        <position position="293"/>
    </location>
    <ligand>
        <name>NAD(+)</name>
        <dbReference type="ChEBI" id="CHEBI:57540"/>
    </ligand>
</feature>
<keyword evidence="4 11" id="KW-0479">Metal-binding</keyword>
<comment type="cofactor">
    <cofactor evidence="11">
        <name>Mg(2+)</name>
        <dbReference type="ChEBI" id="CHEBI:18420"/>
    </cofactor>
    <cofactor evidence="11">
        <name>Mn(2+)</name>
        <dbReference type="ChEBI" id="CHEBI:29035"/>
    </cofactor>
</comment>
<evidence type="ECO:0000256" key="11">
    <source>
        <dbReference type="HAMAP-Rule" id="MF_01588"/>
    </source>
</evidence>
<name>A0ABV8CHN3_9GAMM</name>
<dbReference type="CDD" id="cd17748">
    <property type="entry name" value="BRCT_DNA_ligase_like"/>
    <property type="match status" value="1"/>
</dbReference>
<evidence type="ECO:0000256" key="10">
    <source>
        <dbReference type="ARBA" id="ARBA00034005"/>
    </source>
</evidence>
<keyword evidence="6 11" id="KW-0862">Zinc</keyword>
<dbReference type="SUPFAM" id="SSF50249">
    <property type="entry name" value="Nucleic acid-binding proteins"/>
    <property type="match status" value="1"/>
</dbReference>
<evidence type="ECO:0000256" key="2">
    <source>
        <dbReference type="ARBA" id="ARBA00022598"/>
    </source>
</evidence>
<dbReference type="InterPro" id="IPR041663">
    <property type="entry name" value="DisA/LigA_HHH"/>
</dbReference>
<dbReference type="InterPro" id="IPR010994">
    <property type="entry name" value="RuvA_2-like"/>
</dbReference>
<dbReference type="EMBL" id="JBHSAB010000026">
    <property type="protein sequence ID" value="MFC3909641.1"/>
    <property type="molecule type" value="Genomic_DNA"/>
</dbReference>
<dbReference type="InterPro" id="IPR036420">
    <property type="entry name" value="BRCT_dom_sf"/>
</dbReference>
<dbReference type="NCBIfam" id="NF005932">
    <property type="entry name" value="PRK07956.1"/>
    <property type="match status" value="1"/>
</dbReference>
<comment type="function">
    <text evidence="1 11">DNA ligase that catalyzes the formation of phosphodiester linkages between 5'-phosphoryl and 3'-hydroxyl groups in double-stranded DNA using NAD as a coenzyme and as the energy source for the reaction. It is essential for DNA replication and repair of damaged DNA.</text>
</comment>
<feature type="binding site" evidence="11">
    <location>
        <begin position="83"/>
        <end position="84"/>
    </location>
    <ligand>
        <name>NAD(+)</name>
        <dbReference type="ChEBI" id="CHEBI:57540"/>
    </ligand>
</feature>
<keyword evidence="9 11" id="KW-0234">DNA repair</keyword>
<dbReference type="Gene3D" id="1.10.150.20">
    <property type="entry name" value="5' to 3' exonuclease, C-terminal subdomain"/>
    <property type="match status" value="2"/>
</dbReference>
<evidence type="ECO:0000259" key="13">
    <source>
        <dbReference type="PROSITE" id="PS50172"/>
    </source>
</evidence>
<dbReference type="SUPFAM" id="SSF47781">
    <property type="entry name" value="RuvA domain 2-like"/>
    <property type="match status" value="1"/>
</dbReference>
<protein>
    <recommendedName>
        <fullName evidence="11 12">DNA ligase</fullName>
        <ecNumber evidence="11 12">6.5.1.2</ecNumber>
    </recommendedName>
    <alternativeName>
        <fullName evidence="11">Polydeoxyribonucleotide synthase [NAD(+)]</fullName>
    </alternativeName>
</protein>
<dbReference type="Pfam" id="PF12826">
    <property type="entry name" value="HHH_2"/>
    <property type="match status" value="1"/>
</dbReference>
<dbReference type="PROSITE" id="PS01056">
    <property type="entry name" value="DNA_LIGASE_N2"/>
    <property type="match status" value="1"/>
</dbReference>
<evidence type="ECO:0000313" key="14">
    <source>
        <dbReference type="EMBL" id="MFC3909641.1"/>
    </source>
</evidence>
<feature type="binding site" evidence="11">
    <location>
        <position position="176"/>
    </location>
    <ligand>
        <name>NAD(+)</name>
        <dbReference type="ChEBI" id="CHEBI:57540"/>
    </ligand>
</feature>
<feature type="binding site" evidence="11">
    <location>
        <position position="116"/>
    </location>
    <ligand>
        <name>NAD(+)</name>
        <dbReference type="ChEBI" id="CHEBI:57540"/>
    </ligand>
</feature>
<dbReference type="PANTHER" id="PTHR23389">
    <property type="entry name" value="CHROMOSOME TRANSMISSION FIDELITY FACTOR 18"/>
    <property type="match status" value="1"/>
</dbReference>
<dbReference type="NCBIfam" id="TIGR00575">
    <property type="entry name" value="dnlj"/>
    <property type="match status" value="1"/>
</dbReference>
<keyword evidence="7 11" id="KW-0460">Magnesium</keyword>
<keyword evidence="11" id="KW-0464">Manganese</keyword>
<keyword evidence="5 11" id="KW-0227">DNA damage</keyword>
<feature type="binding site" evidence="11">
    <location>
        <position position="317"/>
    </location>
    <ligand>
        <name>NAD(+)</name>
        <dbReference type="ChEBI" id="CHEBI:57540"/>
    </ligand>
</feature>
<gene>
    <name evidence="11 14" type="primary">ligA</name>
    <name evidence="14" type="ORF">ACFORL_11225</name>
</gene>
<dbReference type="Pfam" id="PF03120">
    <property type="entry name" value="OB_DNA_ligase"/>
    <property type="match status" value="1"/>
</dbReference>
<comment type="catalytic activity">
    <reaction evidence="10 11 12">
        <text>NAD(+) + (deoxyribonucleotide)n-3'-hydroxyl + 5'-phospho-(deoxyribonucleotide)m = (deoxyribonucleotide)n+m + AMP + beta-nicotinamide D-nucleotide.</text>
        <dbReference type="EC" id="6.5.1.2"/>
    </reaction>
</comment>
<sequence>MVAEEIVNNAEQLRQQIRLYDYHYYTLDEPLVPDSEYDRCFRALQAIEAEYPELITPDSPTQRVGGTVSSTFEPVVHRQSMLSLGNVFSEEELHAFIKRVAERLDYNEQALAFTCEPKLDGLAVNLTYENGVLTSAATRGDGTVGENITNNIRTIPSVPLKLITDTPPALLEVRGEVYMPKAGFEQFNEKARLAGEKIFANPRNAAAGSLRQLNSKITASRPLAMYCYGIGAHEGIELPGSHFEQLQLLRTLGFRVSEENKKITGMAGCLAYYYELQQRRNSLPYEIDGVVYKIDSIRQQQDLGYVARAPRFACAHKYPAHEEMTEIIAVDFQVGRTGALTPVARLKPVTVAGVTVSNATLHNMDEIERKGIRIGDTVVIRRAGDVIPEVVSVVTEKRPADTKAIVLPENCPVCQAEVIREQDEAVARCTGGLFCRAQLKRMIWHFASRKAMAIDGLGEVIIEQLVDLNKIKDVADLYTLSLDELAGLPRMGIKSAQNVLAALEKSKSTTLKRFIYALGVREIGEVSAGVLAVHFGDIAALKSASLEQLMALKDIGPVGAENIVHFFMQQHNCEVIDKLIAAGIHWPIQVRQEVDHNNPLFGKTVVLTGTLPTMSREQAKARLEAVGAKVTGSVSAKTDYVLAGSEAGSKLEKALQLGVAVISEDDLLHMLEK</sequence>
<dbReference type="InterPro" id="IPR001679">
    <property type="entry name" value="DNA_ligase"/>
</dbReference>
<proteinExistence type="inferred from homology"/>
<evidence type="ECO:0000313" key="15">
    <source>
        <dbReference type="Proteomes" id="UP001595758"/>
    </source>
</evidence>
<dbReference type="Proteomes" id="UP001595758">
    <property type="component" value="Unassembled WGS sequence"/>
</dbReference>